<dbReference type="SMART" id="SM00184">
    <property type="entry name" value="RING"/>
    <property type="match status" value="1"/>
</dbReference>
<feature type="region of interest" description="Disordered" evidence="5">
    <location>
        <begin position="227"/>
        <end position="321"/>
    </location>
</feature>
<feature type="compositionally biased region" description="Low complexity" evidence="5">
    <location>
        <begin position="227"/>
        <end position="237"/>
    </location>
</feature>
<evidence type="ECO:0000313" key="7">
    <source>
        <dbReference type="EMBL" id="KAL0579462.1"/>
    </source>
</evidence>
<keyword evidence="3" id="KW-0862">Zinc</keyword>
<name>A0ABR3FVT6_9AGAR</name>
<protein>
    <recommendedName>
        <fullName evidence="6">RING-type domain-containing protein</fullName>
    </recommendedName>
</protein>
<feature type="region of interest" description="Disordered" evidence="5">
    <location>
        <begin position="841"/>
        <end position="905"/>
    </location>
</feature>
<feature type="compositionally biased region" description="Low complexity" evidence="5">
    <location>
        <begin position="470"/>
        <end position="488"/>
    </location>
</feature>
<feature type="region of interest" description="Disordered" evidence="5">
    <location>
        <begin position="1"/>
        <end position="115"/>
    </location>
</feature>
<feature type="compositionally biased region" description="Acidic residues" evidence="5">
    <location>
        <begin position="95"/>
        <end position="112"/>
    </location>
</feature>
<evidence type="ECO:0000256" key="5">
    <source>
        <dbReference type="SAM" id="MobiDB-lite"/>
    </source>
</evidence>
<feature type="compositionally biased region" description="Polar residues" evidence="5">
    <location>
        <begin position="1017"/>
        <end position="1031"/>
    </location>
</feature>
<feature type="compositionally biased region" description="Polar residues" evidence="5">
    <location>
        <begin position="292"/>
        <end position="309"/>
    </location>
</feature>
<feature type="compositionally biased region" description="Pro residues" evidence="5">
    <location>
        <begin position="1060"/>
        <end position="1069"/>
    </location>
</feature>
<keyword evidence="8" id="KW-1185">Reference proteome</keyword>
<proteinExistence type="predicted"/>
<feature type="compositionally biased region" description="Basic and acidic residues" evidence="5">
    <location>
        <begin position="160"/>
        <end position="174"/>
    </location>
</feature>
<feature type="compositionally biased region" description="Polar residues" evidence="5">
    <location>
        <begin position="175"/>
        <end position="190"/>
    </location>
</feature>
<dbReference type="PANTHER" id="PTHR15710">
    <property type="entry name" value="E3 UBIQUITIN-PROTEIN LIGASE PRAJA"/>
    <property type="match status" value="1"/>
</dbReference>
<feature type="compositionally biased region" description="Low complexity" evidence="5">
    <location>
        <begin position="44"/>
        <end position="55"/>
    </location>
</feature>
<feature type="compositionally biased region" description="Basic and acidic residues" evidence="5">
    <location>
        <begin position="1113"/>
        <end position="1125"/>
    </location>
</feature>
<dbReference type="Gene3D" id="3.30.40.10">
    <property type="entry name" value="Zinc/RING finger domain, C3HC4 (zinc finger)"/>
    <property type="match status" value="1"/>
</dbReference>
<evidence type="ECO:0000259" key="6">
    <source>
        <dbReference type="PROSITE" id="PS50089"/>
    </source>
</evidence>
<dbReference type="Pfam" id="PF13639">
    <property type="entry name" value="zf-RING_2"/>
    <property type="match status" value="1"/>
</dbReference>
<accession>A0ABR3FVT6</accession>
<feature type="compositionally biased region" description="Low complexity" evidence="5">
    <location>
        <begin position="613"/>
        <end position="639"/>
    </location>
</feature>
<feature type="region of interest" description="Disordered" evidence="5">
    <location>
        <begin position="549"/>
        <end position="570"/>
    </location>
</feature>
<feature type="compositionally biased region" description="Polar residues" evidence="5">
    <location>
        <begin position="850"/>
        <end position="869"/>
    </location>
</feature>
<feature type="compositionally biased region" description="Polar residues" evidence="5">
    <location>
        <begin position="783"/>
        <end position="797"/>
    </location>
</feature>
<feature type="compositionally biased region" description="Basic and acidic residues" evidence="5">
    <location>
        <begin position="1147"/>
        <end position="1174"/>
    </location>
</feature>
<keyword evidence="2 4" id="KW-0863">Zinc-finger</keyword>
<keyword evidence="1" id="KW-0479">Metal-binding</keyword>
<feature type="compositionally biased region" description="Low complexity" evidence="5">
    <location>
        <begin position="1050"/>
        <end position="1059"/>
    </location>
</feature>
<sequence>MADNYHHQNQSQTSGLFTQIIRSLGFGQEEPTDSSARGEQHGPSAADVTSTSAASRVHDGDDAGNDVNTGGAFVAVPDPTATGTDIGALASAENSVEDDEMPPLQDMSDDEEESRHGMPQVIAGIPVLVPLSTSPHTPSTMSNTRTSQRRVRIEDEDEGDRERDRRHPSERAADSTRQALSVNLPQQQQDNTMNTTDNSNNTTINSNPNTSRGAGLYRQSLFSRRFPYPSSSLSSSPSAPPAHRHVMNDEPGAGGGVPWVGLRAARDIPPPPSQTPFSDLLTRLTTTPPPDSNTQANPSATTQQPNQNPHAHEPPTPALVIPVPFGALPTLLRAISSAFNERGADAGNETPQTDASGGNNETGTNTTNTNPPPPPPPPPFTIFGGFGGFPGLDALLSLSEERERDDPARGRQIVTGLEENDEGLVRRLERANKALGEEEGTGCAVCWESLLDSEEASWGEGGEKTPTVPSAPSLGGESSSSSSATATSEGKEEKKKTKIVSLPCAHTFHAECLVPWFSRPRQTTCPVCRFDVDPEGKVWGRRRRHMGGMGGFFGVPPPMPTGEGTGEGTATRGDRVTQILRDMLAFPDGPPPPGPTMEVPATQNGASAGSAAANATQEPTVTTNIPPAPGATTNTNDNDNSAEDAIQRLAERFVMRMLGPAFGMGNGTPTGDGAANEGGPRPRVRVLNNGQGGGPLQIVVDMGLAGDGVGNPSTDNGPAPESNERSTSTPSTDGGAGGNPTASNERERRRRPLFTIGLDMIIGPAPGPDMNPFPPPPGFMSTGVPSVPSNAPNPTERTSTDGRSVHDNPPPQPEVPSGETDPLNVDEDGDVIMEFEHVFRFGGDGESDNETAPTSPSSQDSGSTHSGLSSHEGRHSAGPPLTTSAFRMPLMPSGPPPTHPFLTDGPSYRVVTGTADSMEDAMRQISASIGGMSGRIPIPPMPVSMPTPQRQRSDSRSQPIASNNIFAPWMSRAPPRMEHPQAAQAVSSPPPAPAATDQPTTHPPSQSPVTGIPLPSTPHSRPTSAENNDNAPMSFDQFLRSWNEEEPRTHLPSLASLLHPPEPPRPYRPLPRRASGVPFSSRRTTNPSATRDREQQQQQQQPWTPPPPPGPTLRERVEKKEREAGLRCWDPSCGIGPSDEEPLVDVEPEKRKQVYIKKKADTSDKGKGKARENTSDGAGAICEHSFHPSCLVSATRVANSMWAAEGVPMDGDDVVVSCPVCREEGVIAKEAWEEGAVSA</sequence>
<feature type="region of interest" description="Disordered" evidence="5">
    <location>
        <begin position="130"/>
        <end position="214"/>
    </location>
</feature>
<feature type="region of interest" description="Disordered" evidence="5">
    <location>
        <begin position="455"/>
        <end position="498"/>
    </location>
</feature>
<dbReference type="SUPFAM" id="SSF57850">
    <property type="entry name" value="RING/U-box"/>
    <property type="match status" value="1"/>
</dbReference>
<feature type="compositionally biased region" description="Polar residues" evidence="5">
    <location>
        <begin position="7"/>
        <end position="21"/>
    </location>
</feature>
<organism evidence="7 8">
    <name type="scientific">Marasmius crinis-equi</name>
    <dbReference type="NCBI Taxonomy" id="585013"/>
    <lineage>
        <taxon>Eukaryota</taxon>
        <taxon>Fungi</taxon>
        <taxon>Dikarya</taxon>
        <taxon>Basidiomycota</taxon>
        <taxon>Agaricomycotina</taxon>
        <taxon>Agaricomycetes</taxon>
        <taxon>Agaricomycetidae</taxon>
        <taxon>Agaricales</taxon>
        <taxon>Marasmiineae</taxon>
        <taxon>Marasmiaceae</taxon>
        <taxon>Marasmius</taxon>
    </lineage>
</organism>
<feature type="compositionally biased region" description="Polar residues" evidence="5">
    <location>
        <begin position="131"/>
        <end position="146"/>
    </location>
</feature>
<dbReference type="Proteomes" id="UP001465976">
    <property type="component" value="Unassembled WGS sequence"/>
</dbReference>
<evidence type="ECO:0000256" key="3">
    <source>
        <dbReference type="ARBA" id="ARBA00022833"/>
    </source>
</evidence>
<dbReference type="EMBL" id="JBAHYK010000059">
    <property type="protein sequence ID" value="KAL0579462.1"/>
    <property type="molecule type" value="Genomic_DNA"/>
</dbReference>
<feature type="compositionally biased region" description="Polar residues" evidence="5">
    <location>
        <begin position="956"/>
        <end position="965"/>
    </location>
</feature>
<feature type="region of interest" description="Disordered" evidence="5">
    <location>
        <begin position="934"/>
        <end position="1180"/>
    </location>
</feature>
<dbReference type="InterPro" id="IPR013083">
    <property type="entry name" value="Znf_RING/FYVE/PHD"/>
</dbReference>
<evidence type="ECO:0000313" key="8">
    <source>
        <dbReference type="Proteomes" id="UP001465976"/>
    </source>
</evidence>
<gene>
    <name evidence="7" type="ORF">V5O48_002568</name>
</gene>
<comment type="caution">
    <text evidence="7">The sequence shown here is derived from an EMBL/GenBank/DDBJ whole genome shotgun (WGS) entry which is preliminary data.</text>
</comment>
<evidence type="ECO:0000256" key="1">
    <source>
        <dbReference type="ARBA" id="ARBA00022723"/>
    </source>
</evidence>
<feature type="region of interest" description="Disordered" evidence="5">
    <location>
        <begin position="662"/>
        <end position="826"/>
    </location>
</feature>
<feature type="compositionally biased region" description="Low complexity" evidence="5">
    <location>
        <begin position="191"/>
        <end position="211"/>
    </location>
</feature>
<reference evidence="7 8" key="1">
    <citation type="submission" date="2024-02" db="EMBL/GenBank/DDBJ databases">
        <title>A draft genome for the cacao thread blight pathogen Marasmius crinis-equi.</title>
        <authorList>
            <person name="Cohen S.P."/>
            <person name="Baruah I.K."/>
            <person name="Amoako-Attah I."/>
            <person name="Bukari Y."/>
            <person name="Meinhardt L.W."/>
            <person name="Bailey B.A."/>
        </authorList>
    </citation>
    <scope>NUCLEOTIDE SEQUENCE [LARGE SCALE GENOMIC DNA]</scope>
    <source>
        <strain evidence="7 8">GH-76</strain>
    </source>
</reference>
<evidence type="ECO:0000256" key="2">
    <source>
        <dbReference type="ARBA" id="ARBA00022771"/>
    </source>
</evidence>
<feature type="compositionally biased region" description="Low complexity" evidence="5">
    <location>
        <begin position="357"/>
        <end position="369"/>
    </location>
</feature>
<dbReference type="PROSITE" id="PS50089">
    <property type="entry name" value="ZF_RING_2"/>
    <property type="match status" value="1"/>
</dbReference>
<feature type="region of interest" description="Disordered" evidence="5">
    <location>
        <begin position="342"/>
        <end position="378"/>
    </location>
</feature>
<feature type="compositionally biased region" description="Pro residues" evidence="5">
    <location>
        <begin position="765"/>
        <end position="778"/>
    </location>
</feature>
<feature type="domain" description="RING-type" evidence="6">
    <location>
        <begin position="443"/>
        <end position="529"/>
    </location>
</feature>
<dbReference type="InterPro" id="IPR001841">
    <property type="entry name" value="Znf_RING"/>
</dbReference>
<dbReference type="PANTHER" id="PTHR15710:SF243">
    <property type="entry name" value="E3 UBIQUITIN-PROTEIN LIGASE PRAJA-2 ISOFORM X1"/>
    <property type="match status" value="1"/>
</dbReference>
<evidence type="ECO:0000256" key="4">
    <source>
        <dbReference type="PROSITE-ProRule" id="PRU00175"/>
    </source>
</evidence>
<feature type="region of interest" description="Disordered" evidence="5">
    <location>
        <begin position="613"/>
        <end position="640"/>
    </location>
</feature>